<dbReference type="AlphaFoldDB" id="A0A917AMR8"/>
<dbReference type="Proteomes" id="UP000605259">
    <property type="component" value="Unassembled WGS sequence"/>
</dbReference>
<evidence type="ECO:0000313" key="1">
    <source>
        <dbReference type="EMBL" id="GGE62037.1"/>
    </source>
</evidence>
<dbReference type="EMBL" id="BMFK01000001">
    <property type="protein sequence ID" value="GGE62037.1"/>
    <property type="molecule type" value="Genomic_DNA"/>
</dbReference>
<proteinExistence type="predicted"/>
<keyword evidence="2" id="KW-1185">Reference proteome</keyword>
<name>A0A917AMR8_9BACI</name>
<comment type="caution">
    <text evidence="1">The sequence shown here is derived from an EMBL/GenBank/DDBJ whole genome shotgun (WGS) entry which is preliminary data.</text>
</comment>
<organism evidence="1 2">
    <name type="scientific">Priestia taiwanensis</name>
    <dbReference type="NCBI Taxonomy" id="1347902"/>
    <lineage>
        <taxon>Bacteria</taxon>
        <taxon>Bacillati</taxon>
        <taxon>Bacillota</taxon>
        <taxon>Bacilli</taxon>
        <taxon>Bacillales</taxon>
        <taxon>Bacillaceae</taxon>
        <taxon>Priestia</taxon>
    </lineage>
</organism>
<reference evidence="1" key="2">
    <citation type="submission" date="2020-09" db="EMBL/GenBank/DDBJ databases">
        <authorList>
            <person name="Sun Q."/>
            <person name="Zhou Y."/>
        </authorList>
    </citation>
    <scope>NUCLEOTIDE SEQUENCE</scope>
    <source>
        <strain evidence="1">CGMCC 1.12698</strain>
    </source>
</reference>
<sequence length="180" mass="21453">MTRGIFSYLEELQNDLFVLKPADIEQKYFDICRELADLKEINKIYRISMEDYKNSLEENLKAALEHITDDVKAIYFEYDIDNNWDGNYYLCQEYNELSEEDDDWACEWEIYIQGPDFYEFSEMYQMKGGFGDEKEEIGITLFLIVRTMTLFLGLAKKYDTHIPVCIAYHDQDPIMRTKKG</sequence>
<reference evidence="1" key="1">
    <citation type="journal article" date="2014" name="Int. J. Syst. Evol. Microbiol.">
        <title>Complete genome sequence of Corynebacterium casei LMG S-19264T (=DSM 44701T), isolated from a smear-ripened cheese.</title>
        <authorList>
            <consortium name="US DOE Joint Genome Institute (JGI-PGF)"/>
            <person name="Walter F."/>
            <person name="Albersmeier A."/>
            <person name="Kalinowski J."/>
            <person name="Ruckert C."/>
        </authorList>
    </citation>
    <scope>NUCLEOTIDE SEQUENCE</scope>
    <source>
        <strain evidence="1">CGMCC 1.12698</strain>
    </source>
</reference>
<accession>A0A917AMR8</accession>
<dbReference type="RefSeq" id="WP_188387340.1">
    <property type="nucleotide sequence ID" value="NZ_BMFK01000001.1"/>
</dbReference>
<evidence type="ECO:0000313" key="2">
    <source>
        <dbReference type="Proteomes" id="UP000605259"/>
    </source>
</evidence>
<gene>
    <name evidence="1" type="ORF">GCM10007140_10370</name>
</gene>
<protein>
    <submittedName>
        <fullName evidence="1">Uncharacterized protein</fullName>
    </submittedName>
</protein>